<keyword evidence="5 8" id="KW-0812">Transmembrane</keyword>
<feature type="transmembrane region" description="Helical" evidence="8">
    <location>
        <begin position="574"/>
        <end position="595"/>
    </location>
</feature>
<name>A0A3B0VSA6_9ZZZZ</name>
<keyword evidence="7 8" id="KW-0472">Membrane</keyword>
<keyword evidence="4" id="KW-1003">Cell membrane</keyword>
<accession>A0A3B0VSA6</accession>
<evidence type="ECO:0000256" key="2">
    <source>
        <dbReference type="ARBA" id="ARBA00009843"/>
    </source>
</evidence>
<evidence type="ECO:0000256" key="1">
    <source>
        <dbReference type="ARBA" id="ARBA00004651"/>
    </source>
</evidence>
<evidence type="ECO:0000256" key="4">
    <source>
        <dbReference type="ARBA" id="ARBA00022475"/>
    </source>
</evidence>
<evidence type="ECO:0000256" key="3">
    <source>
        <dbReference type="ARBA" id="ARBA00022448"/>
    </source>
</evidence>
<evidence type="ECO:0000256" key="8">
    <source>
        <dbReference type="SAM" id="Phobius"/>
    </source>
</evidence>
<dbReference type="PANTHER" id="PTHR43568">
    <property type="entry name" value="P PROTEIN"/>
    <property type="match status" value="1"/>
</dbReference>
<feature type="transmembrane region" description="Helical" evidence="8">
    <location>
        <begin position="392"/>
        <end position="413"/>
    </location>
</feature>
<evidence type="ECO:0000256" key="6">
    <source>
        <dbReference type="ARBA" id="ARBA00022989"/>
    </source>
</evidence>
<dbReference type="EMBL" id="UOEY01000013">
    <property type="protein sequence ID" value="VAW35136.1"/>
    <property type="molecule type" value="Genomic_DNA"/>
</dbReference>
<feature type="transmembrane region" description="Helical" evidence="8">
    <location>
        <begin position="282"/>
        <end position="305"/>
    </location>
</feature>
<feature type="transmembrane region" description="Helical" evidence="8">
    <location>
        <begin position="258"/>
        <end position="276"/>
    </location>
</feature>
<sequence>MRHPDHGRTYAVRMLFCIISVWFAAITVPALAGAGAAAPHDSVAGPTEQLNIFGKIVNPHGAGVEDAEITVFLNGKELKNPHTEHGYGGKGIYTSLDGSFQTVFTIPRGAADREAAIKLEVYKSSYAREKIEISSRNLARGPAGIVAKADLQIKRIAGPAFWIATVVFILAYVLISFELLHRTLAAMLGASFMLVVSYTIGTIDPDYHILSYKSAIHAIDMNVIFLLMGMMIIVGILKHTGVFQWCAYKCYQLARGNVVILAIILMSFTALASAFLDNVTTMLLLTPVSIEIALSLGISPLALLIPEIMASNIGGTATLIGDPPNIMIGSYAALTFMDFVKELAPVCVAAMVVLFGYTRLIYGRDYAKTHVKDIQVFIDQLREEYQITDSTLLTVGLIVMAMVVSMFLTHGYWHMEVCISALFGAAVLFTYGLLTKKVNLLELIEKDIEWSTLLFFMFLFILVGAVNEAGLLDIVADWVLRLSNDNLNTSICLILWVSAIMSAFVDNIPFTATMLPIVGYLTQVIPGAESGVLWWALAFGACFGGNGTMIGASANVVTLGIAESAGHPIKFFGFMKVAFPFMLISVAIANVWLLIIY</sequence>
<comment type="similarity">
    <text evidence="2">Belongs to the CitM (TC 2.A.11) transporter family.</text>
</comment>
<evidence type="ECO:0000256" key="5">
    <source>
        <dbReference type="ARBA" id="ARBA00022692"/>
    </source>
</evidence>
<feature type="domain" description="Citrate transporter-like" evidence="9">
    <location>
        <begin position="172"/>
        <end position="540"/>
    </location>
</feature>
<keyword evidence="6 8" id="KW-1133">Transmembrane helix</keyword>
<comment type="subcellular location">
    <subcellularLocation>
        <location evidence="1">Cell membrane</location>
        <topology evidence="1">Multi-pass membrane protein</topology>
    </subcellularLocation>
</comment>
<proteinExistence type="inferred from homology"/>
<dbReference type="Pfam" id="PF03600">
    <property type="entry name" value="CitMHS"/>
    <property type="match status" value="1"/>
</dbReference>
<dbReference type="PANTHER" id="PTHR43568:SF1">
    <property type="entry name" value="P PROTEIN"/>
    <property type="match status" value="1"/>
</dbReference>
<dbReference type="InterPro" id="IPR004680">
    <property type="entry name" value="Cit_transptr-like_dom"/>
</dbReference>
<dbReference type="AlphaFoldDB" id="A0A3B0VSA6"/>
<dbReference type="PRINTS" id="PR00758">
    <property type="entry name" value="ARSENICPUMP"/>
</dbReference>
<dbReference type="GO" id="GO:0005886">
    <property type="term" value="C:plasma membrane"/>
    <property type="evidence" value="ECO:0007669"/>
    <property type="project" value="UniProtKB-SubCell"/>
</dbReference>
<dbReference type="CDD" id="cd01116">
    <property type="entry name" value="P_permease"/>
    <property type="match status" value="1"/>
</dbReference>
<keyword evidence="3" id="KW-0813">Transport</keyword>
<feature type="transmembrane region" description="Helical" evidence="8">
    <location>
        <begin position="160"/>
        <end position="177"/>
    </location>
</feature>
<dbReference type="InterPro" id="IPR000802">
    <property type="entry name" value="Arsenical_pump_ArsB"/>
</dbReference>
<feature type="transmembrane region" description="Helical" evidence="8">
    <location>
        <begin position="215"/>
        <end position="237"/>
    </location>
</feature>
<protein>
    <submittedName>
        <fullName evidence="10">Na+/H+ antiporter NhaD type</fullName>
    </submittedName>
</protein>
<reference evidence="10" key="1">
    <citation type="submission" date="2018-06" db="EMBL/GenBank/DDBJ databases">
        <authorList>
            <person name="Zhirakovskaya E."/>
        </authorList>
    </citation>
    <scope>NUCLEOTIDE SEQUENCE</scope>
</reference>
<feature type="transmembrane region" description="Helical" evidence="8">
    <location>
        <begin position="487"/>
        <end position="505"/>
    </location>
</feature>
<feature type="transmembrane region" description="Helical" evidence="8">
    <location>
        <begin position="543"/>
        <end position="562"/>
    </location>
</feature>
<feature type="transmembrane region" description="Helical" evidence="8">
    <location>
        <begin position="343"/>
        <end position="362"/>
    </location>
</feature>
<evidence type="ECO:0000313" key="10">
    <source>
        <dbReference type="EMBL" id="VAW35136.1"/>
    </source>
</evidence>
<organism evidence="10">
    <name type="scientific">hydrothermal vent metagenome</name>
    <dbReference type="NCBI Taxonomy" id="652676"/>
    <lineage>
        <taxon>unclassified sequences</taxon>
        <taxon>metagenomes</taxon>
        <taxon>ecological metagenomes</taxon>
    </lineage>
</organism>
<dbReference type="InterPro" id="IPR051475">
    <property type="entry name" value="Diverse_Ion_Transporter"/>
</dbReference>
<dbReference type="GO" id="GO:0015105">
    <property type="term" value="F:arsenite transmembrane transporter activity"/>
    <property type="evidence" value="ECO:0007669"/>
    <property type="project" value="InterPro"/>
</dbReference>
<evidence type="ECO:0000256" key="7">
    <source>
        <dbReference type="ARBA" id="ARBA00023136"/>
    </source>
</evidence>
<evidence type="ECO:0000259" key="9">
    <source>
        <dbReference type="Pfam" id="PF03600"/>
    </source>
</evidence>
<feature type="transmembrane region" description="Helical" evidence="8">
    <location>
        <begin position="184"/>
        <end position="203"/>
    </location>
</feature>
<gene>
    <name evidence="10" type="ORF">MNBD_DELTA04-458</name>
</gene>
<feature type="transmembrane region" description="Helical" evidence="8">
    <location>
        <begin position="448"/>
        <end position="467"/>
    </location>
</feature>
<feature type="transmembrane region" description="Helical" evidence="8">
    <location>
        <begin position="419"/>
        <end position="436"/>
    </location>
</feature>